<protein>
    <submittedName>
        <fullName evidence="1">Baseplate wedge subunit</fullName>
    </submittedName>
</protein>
<reference evidence="1" key="1">
    <citation type="submission" date="2020-05" db="EMBL/GenBank/DDBJ databases">
        <authorList>
            <person name="Chiriac C."/>
            <person name="Salcher M."/>
            <person name="Ghai R."/>
            <person name="Kavagutti S V."/>
        </authorList>
    </citation>
    <scope>NUCLEOTIDE SEQUENCE</scope>
</reference>
<organism evidence="1">
    <name type="scientific">uncultured Caudovirales phage</name>
    <dbReference type="NCBI Taxonomy" id="2100421"/>
    <lineage>
        <taxon>Viruses</taxon>
        <taxon>Duplodnaviria</taxon>
        <taxon>Heunggongvirae</taxon>
        <taxon>Uroviricota</taxon>
        <taxon>Caudoviricetes</taxon>
        <taxon>Peduoviridae</taxon>
        <taxon>Maltschvirus</taxon>
        <taxon>Maltschvirus maltsch</taxon>
    </lineage>
</organism>
<accession>A0A6J7XBT0</accession>
<proteinExistence type="predicted"/>
<gene>
    <name evidence="1" type="ORF">UFOVP760_132</name>
</gene>
<name>A0A6J7XBT0_9CAUD</name>
<evidence type="ECO:0000313" key="1">
    <source>
        <dbReference type="EMBL" id="CAB5226355.1"/>
    </source>
</evidence>
<dbReference type="EMBL" id="LR798360">
    <property type="protein sequence ID" value="CAB5226355.1"/>
    <property type="molecule type" value="Genomic_DNA"/>
</dbReference>
<sequence length="619" mass="69694">MSTNNKYNDFNLPIDGYAAFDALSLKNLIVKRLNSTGDYTDQRFEGSNLSSIIDIIAYAYHVLLFYLNRTSAESTFTTAELFENVNKIVKLIGYNPIGVQTAILPFKASSNANLLPDTYTIPRYSYFNVNGKVYSFNSDITFTKTTSDTETLTDLQDNNLLYQGSYTEYPSYFATGAPFETLILTVVDPNGNNITIDHFNIDVYVKSSLQGSKWEKWLSTQSLFLEKSNATKYEIRLNESGRYEIKFGNNITGKQLDVNSEVAVYYIQSNGIAGEVGPSLLDGRPLFFYSTARFNNIKADTISPNLKLITSTEASNITFKNVDSSTKFVERESVESIKANAPNTFRSQFRLITSEDFINYINKNYSNIIASTQVVNNWDYISGHLKYYFDLGVAKPNIESRVLFNQVKFADSSNFNNVYVYAVPKLVKTSSVTTRTNYLNNAQKQLLLNDLQDVKLTTAELIVNDPVYVEVDLGVKSPSETLTPSIGDDTFLVINRSVTSKKDATLLKQLVSETIINYFATTKDNLGLLVSITDLTNQILAIDGVTNVTTQRTIDGQVYTIPGISLLIYNPIYPYNDINIFTQNVKLPYFKYPYLKDSLNFINKVVVVTPSIQSLIKEY</sequence>